<dbReference type="EMBL" id="VOEI01000002">
    <property type="protein sequence ID" value="TWR26768.1"/>
    <property type="molecule type" value="Genomic_DNA"/>
</dbReference>
<dbReference type="AlphaFoldDB" id="A0A563U5Z0"/>
<comment type="caution">
    <text evidence="1">The sequence shown here is derived from an EMBL/GenBank/DDBJ whole genome shotgun (WGS) entry which is preliminary data.</text>
</comment>
<dbReference type="RefSeq" id="WP_146269773.1">
    <property type="nucleotide sequence ID" value="NZ_VOEI01000002.1"/>
</dbReference>
<accession>A0A563U5Z0</accession>
<organism evidence="1 2">
    <name type="scientific">Mucilaginibacter achroorhodeus</name>
    <dbReference type="NCBI Taxonomy" id="2599294"/>
    <lineage>
        <taxon>Bacteria</taxon>
        <taxon>Pseudomonadati</taxon>
        <taxon>Bacteroidota</taxon>
        <taxon>Sphingobacteriia</taxon>
        <taxon>Sphingobacteriales</taxon>
        <taxon>Sphingobacteriaceae</taxon>
        <taxon>Mucilaginibacter</taxon>
    </lineage>
</organism>
<dbReference type="Proteomes" id="UP000318010">
    <property type="component" value="Unassembled WGS sequence"/>
</dbReference>
<protein>
    <submittedName>
        <fullName evidence="1">Uncharacterized protein</fullName>
    </submittedName>
</protein>
<dbReference type="OrthoDB" id="798818at2"/>
<evidence type="ECO:0000313" key="1">
    <source>
        <dbReference type="EMBL" id="TWR26768.1"/>
    </source>
</evidence>
<proteinExistence type="predicted"/>
<reference evidence="1 2" key="1">
    <citation type="submission" date="2019-07" db="EMBL/GenBank/DDBJ databases">
        <authorList>
            <person name="Kim J."/>
        </authorList>
    </citation>
    <scope>NUCLEOTIDE SEQUENCE [LARGE SCALE GENOMIC DNA]</scope>
    <source>
        <strain evidence="1 2">MJ1a</strain>
    </source>
</reference>
<gene>
    <name evidence="1" type="ORF">FPZ42_06950</name>
</gene>
<name>A0A563U5Z0_9SPHI</name>
<evidence type="ECO:0000313" key="2">
    <source>
        <dbReference type="Proteomes" id="UP000318010"/>
    </source>
</evidence>
<keyword evidence="2" id="KW-1185">Reference proteome</keyword>
<sequence length="79" mass="9038">MERITIKCRLSGEQAETELQLDRKAMPGEPGPSFMVTSEGYFKGYITRQSNRVYYAIGDTHFTAQDLTIIGEHLNKKIR</sequence>